<feature type="binding site" evidence="7">
    <location>
        <position position="33"/>
    </location>
    <ligand>
        <name>substrate</name>
    </ligand>
</feature>
<comment type="caution">
    <text evidence="7">Lacks conserved residue(s) required for the propagation of feature annotation.</text>
</comment>
<comment type="function">
    <text evidence="7">Catalyzes the specific phosphorylation of the 3-hydroxyl group of shikimic acid using ATP as a cosubstrate.</text>
</comment>
<dbReference type="EC" id="2.7.1.71" evidence="7"/>
<dbReference type="PANTHER" id="PTHR21087">
    <property type="entry name" value="SHIKIMATE KINASE"/>
    <property type="match status" value="1"/>
</dbReference>
<dbReference type="InterPro" id="IPR031322">
    <property type="entry name" value="Shikimate/glucono_kinase"/>
</dbReference>
<dbReference type="Proteomes" id="UP000007599">
    <property type="component" value="Chromosome I"/>
</dbReference>
<keyword evidence="7" id="KW-0479">Metal-binding</keyword>
<feature type="binding site" evidence="7">
    <location>
        <position position="80"/>
    </location>
    <ligand>
        <name>substrate</name>
    </ligand>
</feature>
<dbReference type="eggNOG" id="COG0703">
    <property type="taxonomic scope" value="Bacteria"/>
</dbReference>
<sequence length="172" mass="19856">MRKIVLIGYMGSGKSTIGLELANKMNLSFYDLDQLIEENVGLPIKSIFDTKGELFFRKKENELLREFISNQNDFVLALGGGTPCYYDNYKIYQKETITSFYLKGSIKELASRLNLEKENRPLLANKTNEELEEFIAKHLFDRSFYYHQVNHVVIVDNKTIDDLVDEIAAKLA</sequence>
<evidence type="ECO:0000313" key="9">
    <source>
        <dbReference type="Proteomes" id="UP000007599"/>
    </source>
</evidence>
<dbReference type="GO" id="GO:0005829">
    <property type="term" value="C:cytosol"/>
    <property type="evidence" value="ECO:0007669"/>
    <property type="project" value="TreeGrafter"/>
</dbReference>
<keyword evidence="5 7" id="KW-0067">ATP-binding</keyword>
<accession>H8XUC0</accession>
<protein>
    <recommendedName>
        <fullName evidence="7">Shikimate kinase</fullName>
        <shortName evidence="7">SK</shortName>
        <ecNumber evidence="7">2.7.1.71</ecNumber>
    </recommendedName>
</protein>
<gene>
    <name evidence="7 8" type="primary">aroK</name>
    <name evidence="8" type="ordered locus">KQS_04675</name>
</gene>
<dbReference type="PANTHER" id="PTHR21087:SF16">
    <property type="entry name" value="SHIKIMATE KINASE 1, CHLOROPLASTIC"/>
    <property type="match status" value="1"/>
</dbReference>
<dbReference type="GO" id="GO:0009073">
    <property type="term" value="P:aromatic amino acid family biosynthetic process"/>
    <property type="evidence" value="ECO:0007669"/>
    <property type="project" value="UniProtKB-KW"/>
</dbReference>
<dbReference type="STRING" id="1094466.KQS_04675"/>
<dbReference type="GO" id="GO:0005524">
    <property type="term" value="F:ATP binding"/>
    <property type="evidence" value="ECO:0007669"/>
    <property type="project" value="UniProtKB-UniRule"/>
</dbReference>
<keyword evidence="3 7" id="KW-0547">Nucleotide-binding</keyword>
<evidence type="ECO:0000256" key="1">
    <source>
        <dbReference type="ARBA" id="ARBA00022605"/>
    </source>
</evidence>
<evidence type="ECO:0000256" key="4">
    <source>
        <dbReference type="ARBA" id="ARBA00022777"/>
    </source>
</evidence>
<keyword evidence="7" id="KW-0963">Cytoplasm</keyword>
<comment type="pathway">
    <text evidence="7">Metabolic intermediate biosynthesis; chorismate biosynthesis; chorismate from D-erythrose 4-phosphate and phosphoenolpyruvate: step 5/7.</text>
</comment>
<dbReference type="HAMAP" id="MF_00109">
    <property type="entry name" value="Shikimate_kinase"/>
    <property type="match status" value="1"/>
</dbReference>
<evidence type="ECO:0000256" key="2">
    <source>
        <dbReference type="ARBA" id="ARBA00022679"/>
    </source>
</evidence>
<dbReference type="PATRIC" id="fig|1094466.5.peg.913"/>
<comment type="subcellular location">
    <subcellularLocation>
        <location evidence="7">Cytoplasm</location>
    </subcellularLocation>
</comment>
<dbReference type="HOGENOM" id="CLU_057607_4_0_10"/>
<feature type="binding site" evidence="7">
    <location>
        <position position="57"/>
    </location>
    <ligand>
        <name>substrate</name>
    </ligand>
</feature>
<feature type="binding site" evidence="7">
    <location>
        <begin position="11"/>
        <end position="16"/>
    </location>
    <ligand>
        <name>ATP</name>
        <dbReference type="ChEBI" id="CHEBI:30616"/>
    </ligand>
</feature>
<dbReference type="RefSeq" id="WP_014388044.1">
    <property type="nucleotide sequence ID" value="NC_017025.1"/>
</dbReference>
<dbReference type="GO" id="GO:0008652">
    <property type="term" value="P:amino acid biosynthetic process"/>
    <property type="evidence" value="ECO:0007669"/>
    <property type="project" value="UniProtKB-KW"/>
</dbReference>
<keyword evidence="9" id="KW-1185">Reference proteome</keyword>
<evidence type="ECO:0000256" key="5">
    <source>
        <dbReference type="ARBA" id="ARBA00022840"/>
    </source>
</evidence>
<dbReference type="OrthoDB" id="9800332at2"/>
<keyword evidence="4 7" id="KW-0418">Kinase</keyword>
<dbReference type="UniPathway" id="UPA00053">
    <property type="reaction ID" value="UER00088"/>
</dbReference>
<dbReference type="KEGG" id="fin:KQS_04675"/>
<dbReference type="Gene3D" id="3.40.50.300">
    <property type="entry name" value="P-loop containing nucleotide triphosphate hydrolases"/>
    <property type="match status" value="1"/>
</dbReference>
<dbReference type="AlphaFoldDB" id="H8XUC0"/>
<evidence type="ECO:0000256" key="3">
    <source>
        <dbReference type="ARBA" id="ARBA00022741"/>
    </source>
</evidence>
<dbReference type="PRINTS" id="PR01100">
    <property type="entry name" value="SHIKIMTKNASE"/>
</dbReference>
<feature type="binding site" evidence="7">
    <location>
        <position position="142"/>
    </location>
    <ligand>
        <name>substrate</name>
    </ligand>
</feature>
<keyword evidence="6 7" id="KW-0057">Aromatic amino acid biosynthesis</keyword>
<organism evidence="8 9">
    <name type="scientific">Flavobacterium indicum (strain DSM 17447 / CIP 109464 / GPTSA100-9)</name>
    <dbReference type="NCBI Taxonomy" id="1094466"/>
    <lineage>
        <taxon>Bacteria</taxon>
        <taxon>Pseudomonadati</taxon>
        <taxon>Bacteroidota</taxon>
        <taxon>Flavobacteriia</taxon>
        <taxon>Flavobacteriales</taxon>
        <taxon>Flavobacteriaceae</taxon>
        <taxon>Flavobacterium</taxon>
    </lineage>
</organism>
<reference evidence="8 9" key="1">
    <citation type="journal article" date="2012" name="J. Bacteriol.">
        <title>Complete Genome Sequence of Flavobacterium indicum GPSTA100-9T, Isolated from Warm Spring Water.</title>
        <authorList>
            <person name="Barbier P."/>
            <person name="Houel A."/>
            <person name="Loux V."/>
            <person name="Poulain J."/>
            <person name="Bernardet J.F."/>
            <person name="Touchon M."/>
            <person name="Duchaud E."/>
        </authorList>
    </citation>
    <scope>NUCLEOTIDE SEQUENCE [LARGE SCALE GENOMIC DNA]</scope>
    <source>
        <strain evidence="9">DSM 17447 / CIP 109464 / GPTSA100-9</strain>
    </source>
</reference>
<keyword evidence="1 7" id="KW-0028">Amino-acid biosynthesis</keyword>
<dbReference type="GO" id="GO:0004765">
    <property type="term" value="F:shikimate kinase activity"/>
    <property type="evidence" value="ECO:0007669"/>
    <property type="project" value="UniProtKB-UniRule"/>
</dbReference>
<dbReference type="SUPFAM" id="SSF52540">
    <property type="entry name" value="P-loop containing nucleoside triphosphate hydrolases"/>
    <property type="match status" value="1"/>
</dbReference>
<evidence type="ECO:0000256" key="7">
    <source>
        <dbReference type="HAMAP-Rule" id="MF_00109"/>
    </source>
</evidence>
<comment type="cofactor">
    <cofactor evidence="7">
        <name>Mg(2+)</name>
        <dbReference type="ChEBI" id="CHEBI:18420"/>
    </cofactor>
    <text evidence="7">Binds 1 Mg(2+) ion per subunit.</text>
</comment>
<dbReference type="GO" id="GO:0000287">
    <property type="term" value="F:magnesium ion binding"/>
    <property type="evidence" value="ECO:0007669"/>
    <property type="project" value="UniProtKB-UniRule"/>
</dbReference>
<comment type="similarity">
    <text evidence="7">Belongs to the shikimate kinase family.</text>
</comment>
<evidence type="ECO:0000256" key="6">
    <source>
        <dbReference type="ARBA" id="ARBA00023141"/>
    </source>
</evidence>
<keyword evidence="7" id="KW-0460">Magnesium</keyword>
<dbReference type="InterPro" id="IPR000623">
    <property type="entry name" value="Shikimate_kinase/TSH1"/>
</dbReference>
<dbReference type="EMBL" id="HE774682">
    <property type="protein sequence ID" value="CCG52903.1"/>
    <property type="molecule type" value="Genomic_DNA"/>
</dbReference>
<comment type="subunit">
    <text evidence="7">Monomer.</text>
</comment>
<evidence type="ECO:0000313" key="8">
    <source>
        <dbReference type="EMBL" id="CCG52903.1"/>
    </source>
</evidence>
<proteinExistence type="inferred from homology"/>
<dbReference type="CDD" id="cd00464">
    <property type="entry name" value="SK"/>
    <property type="match status" value="1"/>
</dbReference>
<dbReference type="GO" id="GO:0009423">
    <property type="term" value="P:chorismate biosynthetic process"/>
    <property type="evidence" value="ECO:0007669"/>
    <property type="project" value="UniProtKB-UniRule"/>
</dbReference>
<dbReference type="InterPro" id="IPR027417">
    <property type="entry name" value="P-loop_NTPase"/>
</dbReference>
<keyword evidence="2 7" id="KW-0808">Transferase</keyword>
<feature type="binding site" evidence="7">
    <location>
        <position position="15"/>
    </location>
    <ligand>
        <name>Mg(2+)</name>
        <dbReference type="ChEBI" id="CHEBI:18420"/>
    </ligand>
</feature>
<reference evidence="9" key="2">
    <citation type="submission" date="2012-03" db="EMBL/GenBank/DDBJ databases">
        <title>Complete genome sequence of Flavobacterium indicum GPTSA100-9T, isolated from warm spring water.</title>
        <authorList>
            <person name="Barbier P."/>
            <person name="Houel A."/>
            <person name="Loux V."/>
            <person name="Poulain J."/>
            <person name="Bernardet J.-F."/>
            <person name="Touchon M."/>
            <person name="Duchaud E."/>
        </authorList>
    </citation>
    <scope>NUCLEOTIDE SEQUENCE [LARGE SCALE GENOMIC DNA]</scope>
    <source>
        <strain evidence="9">DSM 17447 / CIP 109464 / GPTSA100-9</strain>
    </source>
</reference>
<comment type="catalytic activity">
    <reaction evidence="7">
        <text>shikimate + ATP = 3-phosphoshikimate + ADP + H(+)</text>
        <dbReference type="Rhea" id="RHEA:13121"/>
        <dbReference type="ChEBI" id="CHEBI:15378"/>
        <dbReference type="ChEBI" id="CHEBI:30616"/>
        <dbReference type="ChEBI" id="CHEBI:36208"/>
        <dbReference type="ChEBI" id="CHEBI:145989"/>
        <dbReference type="ChEBI" id="CHEBI:456216"/>
        <dbReference type="EC" id="2.7.1.71"/>
    </reaction>
</comment>
<name>H8XUC0_FLAIG</name>
<feature type="binding site" evidence="7">
    <location>
        <position position="120"/>
    </location>
    <ligand>
        <name>ATP</name>
        <dbReference type="ChEBI" id="CHEBI:30616"/>
    </ligand>
</feature>
<dbReference type="Pfam" id="PF01202">
    <property type="entry name" value="SKI"/>
    <property type="match status" value="1"/>
</dbReference>